<organism evidence="2 3">
    <name type="scientific">Crepidotus variabilis</name>
    <dbReference type="NCBI Taxonomy" id="179855"/>
    <lineage>
        <taxon>Eukaryota</taxon>
        <taxon>Fungi</taxon>
        <taxon>Dikarya</taxon>
        <taxon>Basidiomycota</taxon>
        <taxon>Agaricomycotina</taxon>
        <taxon>Agaricomycetes</taxon>
        <taxon>Agaricomycetidae</taxon>
        <taxon>Agaricales</taxon>
        <taxon>Agaricineae</taxon>
        <taxon>Crepidotaceae</taxon>
        <taxon>Crepidotus</taxon>
    </lineage>
</organism>
<sequence length="104" mass="11937">MKFSPTLIRFVTVATAAFAMRLQREFNYGDPDLIIDQGNCWRLNFDNIPKNGERHDDVFLGDPDSLVDEGNRWRINYDSPDGHENACDGHYMYLVSPADNKPTN</sequence>
<dbReference type="EMBL" id="MU157831">
    <property type="protein sequence ID" value="KAF9532535.1"/>
    <property type="molecule type" value="Genomic_DNA"/>
</dbReference>
<comment type="caution">
    <text evidence="2">The sequence shown here is derived from an EMBL/GenBank/DDBJ whole genome shotgun (WGS) entry which is preliminary data.</text>
</comment>
<accession>A0A9P6JUJ6</accession>
<evidence type="ECO:0000313" key="3">
    <source>
        <dbReference type="Proteomes" id="UP000807306"/>
    </source>
</evidence>
<name>A0A9P6JUJ6_9AGAR</name>
<protein>
    <submittedName>
        <fullName evidence="2">Uncharacterized protein</fullName>
    </submittedName>
</protein>
<keyword evidence="1" id="KW-0732">Signal</keyword>
<feature type="chain" id="PRO_5040292685" evidence="1">
    <location>
        <begin position="20"/>
        <end position="104"/>
    </location>
</feature>
<gene>
    <name evidence="2" type="ORF">CPB83DRAFT_832651</name>
</gene>
<dbReference type="Proteomes" id="UP000807306">
    <property type="component" value="Unassembled WGS sequence"/>
</dbReference>
<keyword evidence="3" id="KW-1185">Reference proteome</keyword>
<evidence type="ECO:0000256" key="1">
    <source>
        <dbReference type="SAM" id="SignalP"/>
    </source>
</evidence>
<proteinExistence type="predicted"/>
<dbReference type="AlphaFoldDB" id="A0A9P6JUJ6"/>
<evidence type="ECO:0000313" key="2">
    <source>
        <dbReference type="EMBL" id="KAF9532535.1"/>
    </source>
</evidence>
<dbReference type="OrthoDB" id="3166943at2759"/>
<reference evidence="2" key="1">
    <citation type="submission" date="2020-11" db="EMBL/GenBank/DDBJ databases">
        <authorList>
            <consortium name="DOE Joint Genome Institute"/>
            <person name="Ahrendt S."/>
            <person name="Riley R."/>
            <person name="Andreopoulos W."/>
            <person name="Labutti K."/>
            <person name="Pangilinan J."/>
            <person name="Ruiz-Duenas F.J."/>
            <person name="Barrasa J.M."/>
            <person name="Sanchez-Garcia M."/>
            <person name="Camarero S."/>
            <person name="Miyauchi S."/>
            <person name="Serrano A."/>
            <person name="Linde D."/>
            <person name="Babiker R."/>
            <person name="Drula E."/>
            <person name="Ayuso-Fernandez I."/>
            <person name="Pacheco R."/>
            <person name="Padilla G."/>
            <person name="Ferreira P."/>
            <person name="Barriuso J."/>
            <person name="Kellner H."/>
            <person name="Castanera R."/>
            <person name="Alfaro M."/>
            <person name="Ramirez L."/>
            <person name="Pisabarro A.G."/>
            <person name="Kuo A."/>
            <person name="Tritt A."/>
            <person name="Lipzen A."/>
            <person name="He G."/>
            <person name="Yan M."/>
            <person name="Ng V."/>
            <person name="Cullen D."/>
            <person name="Martin F."/>
            <person name="Rosso M.-N."/>
            <person name="Henrissat B."/>
            <person name="Hibbett D."/>
            <person name="Martinez A.T."/>
            <person name="Grigoriev I.V."/>
        </authorList>
    </citation>
    <scope>NUCLEOTIDE SEQUENCE</scope>
    <source>
        <strain evidence="2">CBS 506.95</strain>
    </source>
</reference>
<feature type="signal peptide" evidence="1">
    <location>
        <begin position="1"/>
        <end position="19"/>
    </location>
</feature>